<evidence type="ECO:0000256" key="7">
    <source>
        <dbReference type="SAM" id="SignalP"/>
    </source>
</evidence>
<keyword evidence="5" id="KW-0998">Cell outer membrane</keyword>
<feature type="region of interest" description="Disordered" evidence="6">
    <location>
        <begin position="66"/>
        <end position="86"/>
    </location>
</feature>
<dbReference type="EMBL" id="JAGTXB010000005">
    <property type="protein sequence ID" value="MBS0028189.1"/>
    <property type="molecule type" value="Genomic_DNA"/>
</dbReference>
<evidence type="ECO:0000256" key="6">
    <source>
        <dbReference type="SAM" id="MobiDB-lite"/>
    </source>
</evidence>
<proteinExistence type="inferred from homology"/>
<dbReference type="Pfam" id="PF07980">
    <property type="entry name" value="SusD_RagB"/>
    <property type="match status" value="1"/>
</dbReference>
<name>A0ABS5IYZ1_9BACT</name>
<evidence type="ECO:0000256" key="4">
    <source>
        <dbReference type="ARBA" id="ARBA00023136"/>
    </source>
</evidence>
<evidence type="ECO:0000256" key="5">
    <source>
        <dbReference type="ARBA" id="ARBA00023237"/>
    </source>
</evidence>
<dbReference type="Gene3D" id="1.25.40.390">
    <property type="match status" value="1"/>
</dbReference>
<comment type="similarity">
    <text evidence="2">Belongs to the SusD family.</text>
</comment>
<keyword evidence="4" id="KW-0472">Membrane</keyword>
<feature type="signal peptide" evidence="7">
    <location>
        <begin position="1"/>
        <end position="20"/>
    </location>
</feature>
<organism evidence="10 11">
    <name type="scientific">Chitinophaga hostae</name>
    <dbReference type="NCBI Taxonomy" id="2831022"/>
    <lineage>
        <taxon>Bacteria</taxon>
        <taxon>Pseudomonadati</taxon>
        <taxon>Bacteroidota</taxon>
        <taxon>Chitinophagia</taxon>
        <taxon>Chitinophagales</taxon>
        <taxon>Chitinophagaceae</taxon>
        <taxon>Chitinophaga</taxon>
    </lineage>
</organism>
<keyword evidence="11" id="KW-1185">Reference proteome</keyword>
<dbReference type="InterPro" id="IPR012944">
    <property type="entry name" value="SusD_RagB_dom"/>
</dbReference>
<keyword evidence="3 7" id="KW-0732">Signal</keyword>
<feature type="domain" description="RagB/SusD" evidence="8">
    <location>
        <begin position="283"/>
        <end position="571"/>
    </location>
</feature>
<dbReference type="Pfam" id="PF14322">
    <property type="entry name" value="SusD-like_3"/>
    <property type="match status" value="1"/>
</dbReference>
<sequence>MNKIKYYILLLFIVALPALQTGCTKVLDKPDLDAISEGKVWSDINLATAFLNRLYTDAMPSWARNSSSPEAINASNASSESDESGGADDMMYGQMTINSVDIWHYETLRSINLLLKRVPAAPFTQADKNNLIGQALFLRAWLYWQMVSLYGGVPLILEPQELNGDLNVPRSKTSECIARITKDLDDAAPLLPNIWSDEEVGRITKGAAMALKGRVLLHYASEQFSPAQNADRWLQALQANKAALDTLVKSGKALMPDFGGLWFVEGNANTEAVMITRFNNPGRTHSRDAAVRPLDEASNYTGGDQPTLDLVNAFPMKNGLPITAPGSGYNAQAYWLNRDPRFAATIAWNGVLWQLSGKSGRIQWNFAGSISSGSTATGFYCRKAVNETYKRAETEISGTDWIEIRLAEVMMNYAEAANETGNTAAAYEVLKAIRKRAGIDAGGNELYGLTSGLDKSGMRTAILLERRLEFAFEGKRGKDLRRRRLYGQLNGTKRKGLRITLTGFGGDKNAFYTAYAAGSVNLNTQYNQYFNEQVIDVDLLNVINFRDNYYFAAIPRTHLEKNPKLQQTNGWDGGTFDPLQ</sequence>
<evidence type="ECO:0000313" key="10">
    <source>
        <dbReference type="EMBL" id="MBS0028189.1"/>
    </source>
</evidence>
<comment type="caution">
    <text evidence="10">The sequence shown here is derived from an EMBL/GenBank/DDBJ whole genome shotgun (WGS) entry which is preliminary data.</text>
</comment>
<comment type="subcellular location">
    <subcellularLocation>
        <location evidence="1">Cell outer membrane</location>
    </subcellularLocation>
</comment>
<feature type="compositionally biased region" description="Low complexity" evidence="6">
    <location>
        <begin position="66"/>
        <end position="79"/>
    </location>
</feature>
<feature type="chain" id="PRO_5045875509" evidence="7">
    <location>
        <begin position="21"/>
        <end position="580"/>
    </location>
</feature>
<gene>
    <name evidence="10" type="ORF">KE626_12800</name>
</gene>
<evidence type="ECO:0000259" key="8">
    <source>
        <dbReference type="Pfam" id="PF07980"/>
    </source>
</evidence>
<evidence type="ECO:0000313" key="11">
    <source>
        <dbReference type="Proteomes" id="UP000676386"/>
    </source>
</evidence>
<dbReference type="InterPro" id="IPR033985">
    <property type="entry name" value="SusD-like_N"/>
</dbReference>
<evidence type="ECO:0000256" key="3">
    <source>
        <dbReference type="ARBA" id="ARBA00022729"/>
    </source>
</evidence>
<dbReference type="SUPFAM" id="SSF48452">
    <property type="entry name" value="TPR-like"/>
    <property type="match status" value="1"/>
</dbReference>
<dbReference type="InterPro" id="IPR011990">
    <property type="entry name" value="TPR-like_helical_dom_sf"/>
</dbReference>
<dbReference type="RefSeq" id="WP_211973298.1">
    <property type="nucleotide sequence ID" value="NZ_CBFHAM010000111.1"/>
</dbReference>
<evidence type="ECO:0000256" key="2">
    <source>
        <dbReference type="ARBA" id="ARBA00006275"/>
    </source>
</evidence>
<dbReference type="Proteomes" id="UP000676386">
    <property type="component" value="Unassembled WGS sequence"/>
</dbReference>
<protein>
    <submittedName>
        <fullName evidence="10">RagB/SusD family nutrient uptake outer membrane protein</fullName>
    </submittedName>
</protein>
<evidence type="ECO:0000259" key="9">
    <source>
        <dbReference type="Pfam" id="PF14322"/>
    </source>
</evidence>
<accession>A0ABS5IYZ1</accession>
<evidence type="ECO:0000256" key="1">
    <source>
        <dbReference type="ARBA" id="ARBA00004442"/>
    </source>
</evidence>
<reference evidence="10 11" key="1">
    <citation type="submission" date="2021-04" db="EMBL/GenBank/DDBJ databases">
        <title>Chitinophaga sp. nov., isolated from the rhizosphere soil.</title>
        <authorList>
            <person name="He S."/>
        </authorList>
    </citation>
    <scope>NUCLEOTIDE SEQUENCE [LARGE SCALE GENOMIC DNA]</scope>
    <source>
        <strain evidence="10 11">2R12</strain>
    </source>
</reference>
<feature type="domain" description="SusD-like N-terminal" evidence="9">
    <location>
        <begin position="51"/>
        <end position="217"/>
    </location>
</feature>